<proteinExistence type="predicted"/>
<dbReference type="Proteomes" id="UP000003536">
    <property type="component" value="Unassembled WGS sequence"/>
</dbReference>
<comment type="caution">
    <text evidence="1">The sequence shown here is derived from an EMBL/GenBank/DDBJ whole genome shotgun (WGS) entry which is preliminary data.</text>
</comment>
<accession>G5SAM5</accession>
<organism evidence="1 2">
    <name type="scientific">Salmonella enterica subsp. enterica serovar Wandsworth str. A4-580</name>
    <dbReference type="NCBI Taxonomy" id="913086"/>
    <lineage>
        <taxon>Bacteria</taxon>
        <taxon>Pseudomonadati</taxon>
        <taxon>Pseudomonadota</taxon>
        <taxon>Gammaproteobacteria</taxon>
        <taxon>Enterobacterales</taxon>
        <taxon>Enterobacteriaceae</taxon>
        <taxon>Salmonella</taxon>
    </lineage>
</organism>
<dbReference type="AlphaFoldDB" id="G5SAM5"/>
<dbReference type="EMBL" id="AFCX01000715">
    <property type="protein sequence ID" value="EHD03857.1"/>
    <property type="molecule type" value="Genomic_DNA"/>
</dbReference>
<protein>
    <submittedName>
        <fullName evidence="1">Uncharacterized protein</fullName>
    </submittedName>
</protein>
<evidence type="ECO:0000313" key="1">
    <source>
        <dbReference type="EMBL" id="EHD03857.1"/>
    </source>
</evidence>
<sequence>MITPETASQALSSWLAYLQITQETATQLITRAFLEQPARPQI</sequence>
<feature type="non-terminal residue" evidence="1">
    <location>
        <position position="42"/>
    </location>
</feature>
<evidence type="ECO:0000313" key="2">
    <source>
        <dbReference type="Proteomes" id="UP000003536"/>
    </source>
</evidence>
<name>G5SAM5_SALET</name>
<gene>
    <name evidence="1" type="ORF">LTSEWAN_2129</name>
</gene>
<reference evidence="1 2" key="1">
    <citation type="journal article" date="2011" name="BMC Genomics">
        <title>Genome sequencing reveals diversification of virulence factor content and possible host adaptation in distinct subpopulations of Salmonella enterica.</title>
        <authorList>
            <person name="den Bakker H.C."/>
            <person name="Moreno Switt A.I."/>
            <person name="Govoni G."/>
            <person name="Cummings C.A."/>
            <person name="Ranieri M.L."/>
            <person name="Degoricija L."/>
            <person name="Hoelzer K."/>
            <person name="Rodriguez-Rivera L.D."/>
            <person name="Brown S."/>
            <person name="Bolchacova E."/>
            <person name="Furtado M.R."/>
            <person name="Wiedmann M."/>
        </authorList>
    </citation>
    <scope>NUCLEOTIDE SEQUENCE [LARGE SCALE GENOMIC DNA]</scope>
    <source>
        <strain evidence="1 2">A4-580</strain>
    </source>
</reference>